<dbReference type="AlphaFoldDB" id="A0A6A4GR51"/>
<evidence type="ECO:0008006" key="3">
    <source>
        <dbReference type="Google" id="ProtNLM"/>
    </source>
</evidence>
<gene>
    <name evidence="1" type="ORF">BT96DRAFT_1004734</name>
</gene>
<protein>
    <recommendedName>
        <fullName evidence="3">ARM repeat-containing protein</fullName>
    </recommendedName>
</protein>
<name>A0A6A4GR51_9AGAR</name>
<dbReference type="OrthoDB" id="3066363at2759"/>
<evidence type="ECO:0000313" key="2">
    <source>
        <dbReference type="Proteomes" id="UP000799118"/>
    </source>
</evidence>
<keyword evidence="2" id="KW-1185">Reference proteome</keyword>
<dbReference type="Proteomes" id="UP000799118">
    <property type="component" value="Unassembled WGS sequence"/>
</dbReference>
<sequence length="70" mass="7810">MAKIALLLQDTHPDVQIGAVKLFSEMSKQEFFQDAISAQVPTIRKLLRDVNSDVQEVAATILSRHEASCR</sequence>
<dbReference type="EMBL" id="ML769776">
    <property type="protein sequence ID" value="KAE9387843.1"/>
    <property type="molecule type" value="Genomic_DNA"/>
</dbReference>
<dbReference type="SUPFAM" id="SSF48371">
    <property type="entry name" value="ARM repeat"/>
    <property type="match status" value="1"/>
</dbReference>
<evidence type="ECO:0000313" key="1">
    <source>
        <dbReference type="EMBL" id="KAE9387843.1"/>
    </source>
</evidence>
<proteinExistence type="predicted"/>
<organism evidence="1 2">
    <name type="scientific">Gymnopus androsaceus JB14</name>
    <dbReference type="NCBI Taxonomy" id="1447944"/>
    <lineage>
        <taxon>Eukaryota</taxon>
        <taxon>Fungi</taxon>
        <taxon>Dikarya</taxon>
        <taxon>Basidiomycota</taxon>
        <taxon>Agaricomycotina</taxon>
        <taxon>Agaricomycetes</taxon>
        <taxon>Agaricomycetidae</taxon>
        <taxon>Agaricales</taxon>
        <taxon>Marasmiineae</taxon>
        <taxon>Omphalotaceae</taxon>
        <taxon>Gymnopus</taxon>
    </lineage>
</organism>
<dbReference type="InterPro" id="IPR016024">
    <property type="entry name" value="ARM-type_fold"/>
</dbReference>
<accession>A0A6A4GR51</accession>
<dbReference type="Gene3D" id="1.25.10.10">
    <property type="entry name" value="Leucine-rich Repeat Variant"/>
    <property type="match status" value="1"/>
</dbReference>
<reference evidence="1" key="1">
    <citation type="journal article" date="2019" name="Environ. Microbiol.">
        <title>Fungal ecological strategies reflected in gene transcription - a case study of two litter decomposers.</title>
        <authorList>
            <person name="Barbi F."/>
            <person name="Kohler A."/>
            <person name="Barry K."/>
            <person name="Baskaran P."/>
            <person name="Daum C."/>
            <person name="Fauchery L."/>
            <person name="Ihrmark K."/>
            <person name="Kuo A."/>
            <person name="LaButti K."/>
            <person name="Lipzen A."/>
            <person name="Morin E."/>
            <person name="Grigoriev I.V."/>
            <person name="Henrissat B."/>
            <person name="Lindahl B."/>
            <person name="Martin F."/>
        </authorList>
    </citation>
    <scope>NUCLEOTIDE SEQUENCE</scope>
    <source>
        <strain evidence="1">JB14</strain>
    </source>
</reference>
<dbReference type="InterPro" id="IPR011989">
    <property type="entry name" value="ARM-like"/>
</dbReference>